<evidence type="ECO:0000313" key="3">
    <source>
        <dbReference type="EMBL" id="AKU91934.1"/>
    </source>
</evidence>
<dbReference type="SMART" id="SM00327">
    <property type="entry name" value="VWA"/>
    <property type="match status" value="1"/>
</dbReference>
<dbReference type="KEGG" id="vin:AKJ08_2321"/>
<dbReference type="InterPro" id="IPR002035">
    <property type="entry name" value="VWF_A"/>
</dbReference>
<proteinExistence type="predicted"/>
<evidence type="ECO:0000313" key="4">
    <source>
        <dbReference type="Proteomes" id="UP000055590"/>
    </source>
</evidence>
<feature type="domain" description="VWFA" evidence="2">
    <location>
        <begin position="50"/>
        <end position="317"/>
    </location>
</feature>
<dbReference type="Gene3D" id="3.40.50.410">
    <property type="entry name" value="von Willebrand factor, type A domain"/>
    <property type="match status" value="1"/>
</dbReference>
<dbReference type="PROSITE" id="PS51257">
    <property type="entry name" value="PROKAR_LIPOPROTEIN"/>
    <property type="match status" value="1"/>
</dbReference>
<dbReference type="EMBL" id="CP012332">
    <property type="protein sequence ID" value="AKU91934.1"/>
    <property type="molecule type" value="Genomic_DNA"/>
</dbReference>
<dbReference type="PROSITE" id="PS50234">
    <property type="entry name" value="VWFA"/>
    <property type="match status" value="1"/>
</dbReference>
<accession>A0A0K1PFP1</accession>
<organism evidence="3 4">
    <name type="scientific">Vulgatibacter incomptus</name>
    <dbReference type="NCBI Taxonomy" id="1391653"/>
    <lineage>
        <taxon>Bacteria</taxon>
        <taxon>Pseudomonadati</taxon>
        <taxon>Myxococcota</taxon>
        <taxon>Myxococcia</taxon>
        <taxon>Myxococcales</taxon>
        <taxon>Cystobacterineae</taxon>
        <taxon>Vulgatibacteraceae</taxon>
        <taxon>Vulgatibacter</taxon>
    </lineage>
</organism>
<protein>
    <submittedName>
        <fullName evidence="3">CglB</fullName>
    </submittedName>
</protein>
<keyword evidence="4" id="KW-1185">Reference proteome</keyword>
<dbReference type="RefSeq" id="WP_050726174.1">
    <property type="nucleotide sequence ID" value="NZ_CP012332.1"/>
</dbReference>
<dbReference type="InterPro" id="IPR036465">
    <property type="entry name" value="vWFA_dom_sf"/>
</dbReference>
<gene>
    <name evidence="3" type="ORF">AKJ08_2321</name>
</gene>
<dbReference type="Proteomes" id="UP000055590">
    <property type="component" value="Chromosome"/>
</dbReference>
<dbReference type="SUPFAM" id="SSF53300">
    <property type="entry name" value="vWA-like"/>
    <property type="match status" value="1"/>
</dbReference>
<evidence type="ECO:0000256" key="1">
    <source>
        <dbReference type="SAM" id="SignalP"/>
    </source>
</evidence>
<keyword evidence="1" id="KW-0732">Signal</keyword>
<evidence type="ECO:0000259" key="2">
    <source>
        <dbReference type="PROSITE" id="PS50234"/>
    </source>
</evidence>
<feature type="signal peptide" evidence="1">
    <location>
        <begin position="1"/>
        <end position="19"/>
    </location>
</feature>
<dbReference type="AlphaFoldDB" id="A0A0K1PFP1"/>
<feature type="chain" id="PRO_5005465717" evidence="1">
    <location>
        <begin position="20"/>
        <end position="419"/>
    </location>
</feature>
<reference evidence="3 4" key="1">
    <citation type="submission" date="2015-08" db="EMBL/GenBank/DDBJ databases">
        <authorList>
            <person name="Babu N.S."/>
            <person name="Beckwith C.J."/>
            <person name="Beseler K.G."/>
            <person name="Brison A."/>
            <person name="Carone J.V."/>
            <person name="Caskin T.P."/>
            <person name="Diamond M."/>
            <person name="Durham M.E."/>
            <person name="Foxe J.M."/>
            <person name="Go M."/>
            <person name="Henderson B.A."/>
            <person name="Jones I.B."/>
            <person name="McGettigan J.A."/>
            <person name="Micheletti S.J."/>
            <person name="Nasrallah M.E."/>
            <person name="Ortiz D."/>
            <person name="Piller C.R."/>
            <person name="Privatt S.R."/>
            <person name="Schneider S.L."/>
            <person name="Sharp S."/>
            <person name="Smith T.C."/>
            <person name="Stanton J.D."/>
            <person name="Ullery H.E."/>
            <person name="Wilson R.J."/>
            <person name="Serrano M.G."/>
            <person name="Buck G."/>
            <person name="Lee V."/>
            <person name="Wang Y."/>
            <person name="Carvalho R."/>
            <person name="Voegtly L."/>
            <person name="Shi R."/>
            <person name="Duckworth R."/>
            <person name="Johnson A."/>
            <person name="Loviza R."/>
            <person name="Walstead R."/>
            <person name="Shah Z."/>
            <person name="Kiflezghi M."/>
            <person name="Wade K."/>
            <person name="Ball S.L."/>
            <person name="Bradley K.W."/>
            <person name="Asai D.J."/>
            <person name="Bowman C.A."/>
            <person name="Russell D.A."/>
            <person name="Pope W.H."/>
            <person name="Jacobs-Sera D."/>
            <person name="Hendrix R.W."/>
            <person name="Hatfull G.F."/>
        </authorList>
    </citation>
    <scope>NUCLEOTIDE SEQUENCE [LARGE SCALE GENOMIC DNA]</scope>
    <source>
        <strain evidence="3 4">DSM 27710</strain>
    </source>
</reference>
<dbReference type="Pfam" id="PF13519">
    <property type="entry name" value="VWA_2"/>
    <property type="match status" value="1"/>
</dbReference>
<sequence length="419" mass="43883">MRALRLGMSAVMISGFGIAACQAYNMEGVDPQTVIAVETYGKFEQTKAPTLLIVQDRSGSMKACFDPLNTPPGSVATSGGCELDDGSTDKNRRTRMEVAQQVMTKVVGRTRDEVRFGLIAYGVGASSCGDPIVLAEPASNGYQAVGAAYMEAPSLNKPAGGTPTTQALRMAYDRLVAEKASDVDPQTGEPNDRKRYVVLVTDGLMNCNTQHTTPCVCASETGCFAPGGTVPYGSTGTFAAEQCLDDSNSYDEIDRLHAAGFDTFVIGLGDVFGGQSVLATEVLDELAVRGGVPQEGGANKFYSAGDETQLQESLEKIISQISAPCEYDLDGPVCDGRLVKIALKINGEVVETSCNQTAGDATWFFADKPGGGLDEKRIVFSPSICARLSDAKGVEISIRGVENGCDAGAAGPACSLEGP</sequence>
<name>A0A0K1PFP1_9BACT</name>